<evidence type="ECO:0000313" key="3">
    <source>
        <dbReference type="Proteomes" id="UP000593567"/>
    </source>
</evidence>
<dbReference type="EMBL" id="VXIV02002081">
    <property type="protein sequence ID" value="KAF6027497.1"/>
    <property type="molecule type" value="Genomic_DNA"/>
</dbReference>
<dbReference type="AlphaFoldDB" id="A0A7J7JND5"/>
<evidence type="ECO:0000313" key="2">
    <source>
        <dbReference type="EMBL" id="KAF6027497.1"/>
    </source>
</evidence>
<feature type="compositionally biased region" description="Acidic residues" evidence="1">
    <location>
        <begin position="104"/>
        <end position="116"/>
    </location>
</feature>
<feature type="compositionally biased region" description="Basic and acidic residues" evidence="1">
    <location>
        <begin position="137"/>
        <end position="157"/>
    </location>
</feature>
<organism evidence="2 3">
    <name type="scientific">Bugula neritina</name>
    <name type="common">Brown bryozoan</name>
    <name type="synonym">Sertularia neritina</name>
    <dbReference type="NCBI Taxonomy" id="10212"/>
    <lineage>
        <taxon>Eukaryota</taxon>
        <taxon>Metazoa</taxon>
        <taxon>Spiralia</taxon>
        <taxon>Lophotrochozoa</taxon>
        <taxon>Bryozoa</taxon>
        <taxon>Gymnolaemata</taxon>
        <taxon>Cheilostomatida</taxon>
        <taxon>Flustrina</taxon>
        <taxon>Buguloidea</taxon>
        <taxon>Bugulidae</taxon>
        <taxon>Bugula</taxon>
    </lineage>
</organism>
<keyword evidence="3" id="KW-1185">Reference proteome</keyword>
<dbReference type="Proteomes" id="UP000593567">
    <property type="component" value="Unassembled WGS sequence"/>
</dbReference>
<feature type="compositionally biased region" description="Basic and acidic residues" evidence="1">
    <location>
        <begin position="94"/>
        <end position="103"/>
    </location>
</feature>
<evidence type="ECO:0000256" key="1">
    <source>
        <dbReference type="SAM" id="MobiDB-lite"/>
    </source>
</evidence>
<reference evidence="2" key="1">
    <citation type="submission" date="2020-06" db="EMBL/GenBank/DDBJ databases">
        <title>Draft genome of Bugula neritina, a colonial animal packing powerful symbionts and potential medicines.</title>
        <authorList>
            <person name="Rayko M."/>
        </authorList>
    </citation>
    <scope>NUCLEOTIDE SEQUENCE [LARGE SCALE GENOMIC DNA]</scope>
    <source>
        <strain evidence="2">Kwan_BN1</strain>
    </source>
</reference>
<feature type="compositionally biased region" description="Low complexity" evidence="1">
    <location>
        <begin position="186"/>
        <end position="207"/>
    </location>
</feature>
<feature type="region of interest" description="Disordered" evidence="1">
    <location>
        <begin position="70"/>
        <end position="242"/>
    </location>
</feature>
<proteinExistence type="predicted"/>
<comment type="caution">
    <text evidence="2">The sequence shown here is derived from an EMBL/GenBank/DDBJ whole genome shotgun (WGS) entry which is preliminary data.</text>
</comment>
<accession>A0A7J7JND5</accession>
<protein>
    <submittedName>
        <fullName evidence="2">Uncharacterized protein</fullName>
    </submittedName>
</protein>
<name>A0A7J7JND5_BUGNE</name>
<gene>
    <name evidence="2" type="ORF">EB796_014195</name>
</gene>
<sequence length="242" mass="27206">MKLVRAFEEWEKVIRDQANFIRTTKGKHQIYYMPRRMLPANERALEDTEDYIEALVKERRKKLQEEIDRIMSAPFRNRQRSNNDRGNAEQMETPADKSDHSGSDSEDSNDEIEEGEVSVAEPSEQQDVPMEMQAIKVKREETVVVKHEVLEEGKGDEGSEGDNQSQQVSHGLGDEIPVSDDELDESSTSQQLTQQSLASAPSQQESSGKSKVHSNTQEEGKSGGRGRNANSASKSRSRSPQT</sequence>
<dbReference type="OrthoDB" id="330772at2759"/>